<keyword evidence="1" id="KW-0175">Coiled coil</keyword>
<sequence>MSIHLDDGEEVVYEGDGEEVDIESLLDIDGLLQSAPLATQDQPGTSGHAGEPTANQVDLQNQGGPQGSYPIAAYEEPQPPAAPPTGALLPPMVQQNTASSHSSGGMPPDSGPCRWEDLRLVIISHSVHKVNNENTPEREYVVSNLRSFTIEVSLVNKDDNSPVPNNLALRAQLYYENGNIVRQSHENEQLLQGDTEVMVIQGRGKFTLKMGPNALSNKLGRQRFRVRIEPRNEELRGHELLSVLTEPLRSVTKLERRNAAQRAAANAAAAQPAVSHDNYAAASPPGGSAGISPQFHTTPPPNVAPRVGDSGGIGSGICSGGGGSLDGGGSGGGIPAVGCGGGMVGNGGGGGACVSAPHCAAQSGSTLGQLQQQIDAERESERQKSAEIEQLRQELDLERTNNMSIKEALALQQKQLQELQSSNALILAQLARINGARSVAPPNSRPRHATEE</sequence>
<feature type="coiled-coil region" evidence="1">
    <location>
        <begin position="374"/>
        <end position="422"/>
    </location>
</feature>
<feature type="region of interest" description="Disordered" evidence="2">
    <location>
        <begin position="267"/>
        <end position="310"/>
    </location>
</feature>
<accession>A0A7S4BJG0</accession>
<feature type="compositionally biased region" description="Polar residues" evidence="2">
    <location>
        <begin position="93"/>
        <end position="103"/>
    </location>
</feature>
<proteinExistence type="predicted"/>
<dbReference type="AlphaFoldDB" id="A0A7S4BJG0"/>
<gene>
    <name evidence="3" type="ORF">PCAR00345_LOCUS19970</name>
</gene>
<protein>
    <submittedName>
        <fullName evidence="3">Uncharacterized protein</fullName>
    </submittedName>
</protein>
<organism evidence="3">
    <name type="scientific">Chrysotila carterae</name>
    <name type="common">Marine alga</name>
    <name type="synonym">Syracosphaera carterae</name>
    <dbReference type="NCBI Taxonomy" id="13221"/>
    <lineage>
        <taxon>Eukaryota</taxon>
        <taxon>Haptista</taxon>
        <taxon>Haptophyta</taxon>
        <taxon>Prymnesiophyceae</taxon>
        <taxon>Isochrysidales</taxon>
        <taxon>Isochrysidaceae</taxon>
        <taxon>Chrysotila</taxon>
    </lineage>
</organism>
<dbReference type="EMBL" id="HBIZ01031343">
    <property type="protein sequence ID" value="CAE0767358.1"/>
    <property type="molecule type" value="Transcribed_RNA"/>
</dbReference>
<name>A0A7S4BJG0_CHRCT</name>
<reference evidence="3" key="1">
    <citation type="submission" date="2021-01" db="EMBL/GenBank/DDBJ databases">
        <authorList>
            <person name="Corre E."/>
            <person name="Pelletier E."/>
            <person name="Niang G."/>
            <person name="Scheremetjew M."/>
            <person name="Finn R."/>
            <person name="Kale V."/>
            <person name="Holt S."/>
            <person name="Cochrane G."/>
            <person name="Meng A."/>
            <person name="Brown T."/>
            <person name="Cohen L."/>
        </authorList>
    </citation>
    <scope>NUCLEOTIDE SEQUENCE</scope>
    <source>
        <strain evidence="3">CCMP645</strain>
    </source>
</reference>
<evidence type="ECO:0000313" key="3">
    <source>
        <dbReference type="EMBL" id="CAE0767358.1"/>
    </source>
</evidence>
<evidence type="ECO:0000256" key="1">
    <source>
        <dbReference type="SAM" id="Coils"/>
    </source>
</evidence>
<feature type="compositionally biased region" description="Polar residues" evidence="2">
    <location>
        <begin position="53"/>
        <end position="63"/>
    </location>
</feature>
<feature type="compositionally biased region" description="Low complexity" evidence="2">
    <location>
        <begin position="280"/>
        <end position="293"/>
    </location>
</feature>
<feature type="region of interest" description="Disordered" evidence="2">
    <location>
        <begin position="37"/>
        <end position="110"/>
    </location>
</feature>
<evidence type="ECO:0000256" key="2">
    <source>
        <dbReference type="SAM" id="MobiDB-lite"/>
    </source>
</evidence>